<comment type="catalytic activity">
    <reaction evidence="5 6">
        <text>L-glutamine + H2O = L-glutamate + NH4(+)</text>
        <dbReference type="Rhea" id="RHEA:15889"/>
        <dbReference type="ChEBI" id="CHEBI:15377"/>
        <dbReference type="ChEBI" id="CHEBI:28938"/>
        <dbReference type="ChEBI" id="CHEBI:29985"/>
        <dbReference type="ChEBI" id="CHEBI:58359"/>
        <dbReference type="EC" id="3.5.1.2"/>
    </reaction>
</comment>
<keyword evidence="4 6" id="KW-0378">Hydrolase</keyword>
<comment type="similarity">
    <text evidence="1 6">Belongs to the glutaminase family.</text>
</comment>
<evidence type="ECO:0000313" key="8">
    <source>
        <dbReference type="Proteomes" id="UP000321121"/>
    </source>
</evidence>
<accession>A0ABQ0U6S3</accession>
<feature type="binding site" evidence="6">
    <location>
        <position position="259"/>
    </location>
    <ligand>
        <name>substrate</name>
    </ligand>
</feature>
<comment type="subunit">
    <text evidence="2 6">Homotetramer.</text>
</comment>
<comment type="caution">
    <text evidence="7">The sequence shown here is derived from an EMBL/GenBank/DDBJ whole genome shotgun (WGS) entry which is preliminary data.</text>
</comment>
<dbReference type="InterPro" id="IPR015868">
    <property type="entry name" value="Glutaminase"/>
</dbReference>
<dbReference type="PANTHER" id="PTHR12544">
    <property type="entry name" value="GLUTAMINASE"/>
    <property type="match status" value="1"/>
</dbReference>
<dbReference type="InterPro" id="IPR012338">
    <property type="entry name" value="Beta-lactam/transpept-like"/>
</dbReference>
<keyword evidence="6" id="KW-0007">Acetylation</keyword>
<name>A0ABQ0U6S3_9GAMM</name>
<dbReference type="NCBIfam" id="NF002132">
    <property type="entry name" value="PRK00971.1-1"/>
    <property type="match status" value="1"/>
</dbReference>
<dbReference type="SUPFAM" id="SSF56601">
    <property type="entry name" value="beta-lactamase/transpeptidase-like"/>
    <property type="match status" value="1"/>
</dbReference>
<feature type="binding site" evidence="6">
    <location>
        <position position="158"/>
    </location>
    <ligand>
        <name>substrate</name>
    </ligand>
</feature>
<proteinExistence type="inferred from homology"/>
<dbReference type="HAMAP" id="MF_00313">
    <property type="entry name" value="Glutaminase"/>
    <property type="match status" value="1"/>
</dbReference>
<dbReference type="Gene3D" id="3.40.710.10">
    <property type="entry name" value="DD-peptidase/beta-lactamase superfamily"/>
    <property type="match status" value="1"/>
</dbReference>
<feature type="binding site" evidence="6">
    <location>
        <position position="165"/>
    </location>
    <ligand>
        <name>substrate</name>
    </ligand>
</feature>
<evidence type="ECO:0000256" key="2">
    <source>
        <dbReference type="ARBA" id="ARBA00011881"/>
    </source>
</evidence>
<dbReference type="EMBL" id="BJUS01000030">
    <property type="protein sequence ID" value="GEK73866.1"/>
    <property type="molecule type" value="Genomic_DNA"/>
</dbReference>
<protein>
    <recommendedName>
        <fullName evidence="3 6">Glutaminase</fullName>
        <ecNumber evidence="3 6">3.5.1.2</ecNumber>
    </recommendedName>
</protein>
<dbReference type="Proteomes" id="UP000321121">
    <property type="component" value="Unassembled WGS sequence"/>
</dbReference>
<organism evidence="7 8">
    <name type="scientific">Halomonas halophila</name>
    <dbReference type="NCBI Taxonomy" id="29573"/>
    <lineage>
        <taxon>Bacteria</taxon>
        <taxon>Pseudomonadati</taxon>
        <taxon>Pseudomonadota</taxon>
        <taxon>Gammaproteobacteria</taxon>
        <taxon>Oceanospirillales</taxon>
        <taxon>Halomonadaceae</taxon>
        <taxon>Halomonas</taxon>
    </lineage>
</organism>
<dbReference type="NCBIfam" id="NF002133">
    <property type="entry name" value="PRK00971.1-2"/>
    <property type="match status" value="1"/>
</dbReference>
<evidence type="ECO:0000313" key="7">
    <source>
        <dbReference type="EMBL" id="GEK73866.1"/>
    </source>
</evidence>
<evidence type="ECO:0000256" key="6">
    <source>
        <dbReference type="HAMAP-Rule" id="MF_00313"/>
    </source>
</evidence>
<feature type="binding site" evidence="6">
    <location>
        <position position="114"/>
    </location>
    <ligand>
        <name>substrate</name>
    </ligand>
</feature>
<feature type="binding site" evidence="6">
    <location>
        <position position="64"/>
    </location>
    <ligand>
        <name>substrate</name>
    </ligand>
</feature>
<dbReference type="EC" id="3.5.1.2" evidence="3 6"/>
<feature type="binding site" evidence="6">
    <location>
        <position position="189"/>
    </location>
    <ligand>
        <name>substrate</name>
    </ligand>
</feature>
<feature type="binding site" evidence="6">
    <location>
        <position position="241"/>
    </location>
    <ligand>
        <name>substrate</name>
    </ligand>
</feature>
<dbReference type="PANTHER" id="PTHR12544:SF29">
    <property type="entry name" value="GLUTAMINASE"/>
    <property type="match status" value="1"/>
</dbReference>
<dbReference type="RefSeq" id="WP_307725210.1">
    <property type="nucleotide sequence ID" value="NZ_BJUS01000030.1"/>
</dbReference>
<gene>
    <name evidence="6 7" type="primary">glsA</name>
    <name evidence="7" type="ORF">HHA04nite_24100</name>
</gene>
<dbReference type="Pfam" id="PF04960">
    <property type="entry name" value="Glutaminase"/>
    <property type="match status" value="1"/>
</dbReference>
<evidence type="ECO:0000256" key="3">
    <source>
        <dbReference type="ARBA" id="ARBA00012918"/>
    </source>
</evidence>
<evidence type="ECO:0000256" key="1">
    <source>
        <dbReference type="ARBA" id="ARBA00011076"/>
    </source>
</evidence>
<sequence length="321" mass="34433">MEAMQQWVESLERRARFRLGSGRVADYIPALAEQDADRFGIAICTNQGEIYHAGEAQVPFSIQSIAKVLLLTLALRVQGDALWTRVGRNPSGMPFNSLTQLEAEGGKPRNPFINAGAIAVTDRLVGAFATPSKHLRDVARRLSGNSAIHIDDAVQASEWKHRSRNAAMAYLMKAFGHLDNEVDEVLTAYFACCALSMSCVDLARAFNFLAAEGHALSAGERFIAPDLARRINSLLFTCGMYDAAGDFAYRAGLPAKSGVGGGIVAIVPGRFSVCAWSPALDERGNSVAAQYALELLADDLGRWSGIIPAGLTSGGKMTPIM</sequence>
<keyword evidence="8" id="KW-1185">Reference proteome</keyword>
<reference evidence="7 8" key="1">
    <citation type="submission" date="2019-07" db="EMBL/GenBank/DDBJ databases">
        <title>Whole genome shotgun sequence of Halomonas halophila NBRC 102604.</title>
        <authorList>
            <person name="Hosoyama A."/>
            <person name="Uohara A."/>
            <person name="Ohji S."/>
            <person name="Ichikawa N."/>
        </authorList>
    </citation>
    <scope>NUCLEOTIDE SEQUENCE [LARGE SCALE GENOMIC DNA]</scope>
    <source>
        <strain evidence="7 8">NBRC 102604</strain>
    </source>
</reference>
<dbReference type="NCBIfam" id="TIGR03814">
    <property type="entry name" value="Gln_ase"/>
    <property type="match status" value="1"/>
</dbReference>
<evidence type="ECO:0000256" key="5">
    <source>
        <dbReference type="ARBA" id="ARBA00049534"/>
    </source>
</evidence>
<evidence type="ECO:0000256" key="4">
    <source>
        <dbReference type="ARBA" id="ARBA00022801"/>
    </source>
</evidence>